<comment type="caution">
    <text evidence="5">The sequence shown here is derived from an EMBL/GenBank/DDBJ whole genome shotgun (WGS) entry which is preliminary data.</text>
</comment>
<dbReference type="Gene3D" id="1.10.10.60">
    <property type="entry name" value="Homeodomain-like"/>
    <property type="match status" value="2"/>
</dbReference>
<dbReference type="EMBL" id="NPEF02000012">
    <property type="protein sequence ID" value="MDV6236100.1"/>
    <property type="molecule type" value="Genomic_DNA"/>
</dbReference>
<evidence type="ECO:0000313" key="5">
    <source>
        <dbReference type="EMBL" id="MDV6236100.1"/>
    </source>
</evidence>
<dbReference type="SMART" id="SM00871">
    <property type="entry name" value="AraC_E_bind"/>
    <property type="match status" value="1"/>
</dbReference>
<dbReference type="SMART" id="SM00342">
    <property type="entry name" value="HTH_ARAC"/>
    <property type="match status" value="1"/>
</dbReference>
<dbReference type="InterPro" id="IPR029442">
    <property type="entry name" value="GyrI-like"/>
</dbReference>
<dbReference type="SUPFAM" id="SSF55136">
    <property type="entry name" value="Probable bacterial effector-binding domain"/>
    <property type="match status" value="1"/>
</dbReference>
<dbReference type="InterPro" id="IPR009057">
    <property type="entry name" value="Homeodomain-like_sf"/>
</dbReference>
<dbReference type="AlphaFoldDB" id="A0AAE4QP10"/>
<keyword evidence="2" id="KW-0238">DNA-binding</keyword>
<dbReference type="PRINTS" id="PR00032">
    <property type="entry name" value="HTHARAC"/>
</dbReference>
<protein>
    <submittedName>
        <fullName evidence="5">GyrI-like domain-containing protein</fullName>
    </submittedName>
</protein>
<organism evidence="5 6">
    <name type="scientific">Leptospira ellisii</name>
    <dbReference type="NCBI Taxonomy" id="2023197"/>
    <lineage>
        <taxon>Bacteria</taxon>
        <taxon>Pseudomonadati</taxon>
        <taxon>Spirochaetota</taxon>
        <taxon>Spirochaetia</taxon>
        <taxon>Leptospirales</taxon>
        <taxon>Leptospiraceae</taxon>
        <taxon>Leptospira</taxon>
    </lineage>
</organism>
<reference evidence="5 6" key="1">
    <citation type="journal article" date="2018" name="Microb. Genom.">
        <title>Deciphering the unexplored Leptospira diversity from soils uncovers genomic evolution to virulence.</title>
        <authorList>
            <person name="Thibeaux R."/>
            <person name="Iraola G."/>
            <person name="Ferres I."/>
            <person name="Bierque E."/>
            <person name="Girault D."/>
            <person name="Soupe-Gilbert M.E."/>
            <person name="Picardeau M."/>
            <person name="Goarant C."/>
        </authorList>
    </citation>
    <scope>NUCLEOTIDE SEQUENCE [LARGE SCALE GENOMIC DNA]</scope>
    <source>
        <strain evidence="5 6">ATI7-C-A5</strain>
    </source>
</reference>
<evidence type="ECO:0000313" key="6">
    <source>
        <dbReference type="Proteomes" id="UP000232122"/>
    </source>
</evidence>
<evidence type="ECO:0000256" key="2">
    <source>
        <dbReference type="ARBA" id="ARBA00023125"/>
    </source>
</evidence>
<keyword evidence="1" id="KW-0805">Transcription regulation</keyword>
<evidence type="ECO:0000256" key="1">
    <source>
        <dbReference type="ARBA" id="ARBA00023015"/>
    </source>
</evidence>
<dbReference type="GO" id="GO:0003700">
    <property type="term" value="F:DNA-binding transcription factor activity"/>
    <property type="evidence" value="ECO:0007669"/>
    <property type="project" value="InterPro"/>
</dbReference>
<dbReference type="Gene3D" id="3.20.80.10">
    <property type="entry name" value="Regulatory factor, effector binding domain"/>
    <property type="match status" value="1"/>
</dbReference>
<evidence type="ECO:0000256" key="3">
    <source>
        <dbReference type="ARBA" id="ARBA00023163"/>
    </source>
</evidence>
<dbReference type="PANTHER" id="PTHR40055">
    <property type="entry name" value="TRANSCRIPTIONAL REGULATOR YGIV-RELATED"/>
    <property type="match status" value="1"/>
</dbReference>
<dbReference type="InterPro" id="IPR011256">
    <property type="entry name" value="Reg_factor_effector_dom_sf"/>
</dbReference>
<dbReference type="PANTHER" id="PTHR40055:SF1">
    <property type="entry name" value="TRANSCRIPTIONAL REGULATOR YGIV-RELATED"/>
    <property type="match status" value="1"/>
</dbReference>
<accession>A0AAE4QP10</accession>
<dbReference type="Pfam" id="PF06445">
    <property type="entry name" value="GyrI-like"/>
    <property type="match status" value="1"/>
</dbReference>
<dbReference type="GO" id="GO:0043565">
    <property type="term" value="F:sequence-specific DNA binding"/>
    <property type="evidence" value="ECO:0007669"/>
    <property type="project" value="InterPro"/>
</dbReference>
<dbReference type="SUPFAM" id="SSF46689">
    <property type="entry name" value="Homeodomain-like"/>
    <property type="match status" value="2"/>
</dbReference>
<evidence type="ECO:0000259" key="4">
    <source>
        <dbReference type="PROSITE" id="PS01124"/>
    </source>
</evidence>
<dbReference type="InterPro" id="IPR020449">
    <property type="entry name" value="Tscrpt_reg_AraC-type_HTH"/>
</dbReference>
<name>A0AAE4QP10_9LEPT</name>
<dbReference type="InterPro" id="IPR050908">
    <property type="entry name" value="SmbC-like"/>
</dbReference>
<keyword evidence="6" id="KW-1185">Reference proteome</keyword>
<dbReference type="RefSeq" id="WP_243399353.1">
    <property type="nucleotide sequence ID" value="NZ_NPEF02000012.1"/>
</dbReference>
<dbReference type="Proteomes" id="UP000232122">
    <property type="component" value="Unassembled WGS sequence"/>
</dbReference>
<gene>
    <name evidence="5" type="ORF">CH379_010745</name>
</gene>
<dbReference type="InterPro" id="IPR010499">
    <property type="entry name" value="AraC_E-bd"/>
</dbReference>
<dbReference type="Pfam" id="PF12833">
    <property type="entry name" value="HTH_18"/>
    <property type="match status" value="1"/>
</dbReference>
<dbReference type="InterPro" id="IPR018060">
    <property type="entry name" value="HTH_AraC"/>
</dbReference>
<proteinExistence type="predicted"/>
<dbReference type="PROSITE" id="PS00041">
    <property type="entry name" value="HTH_ARAC_FAMILY_1"/>
    <property type="match status" value="1"/>
</dbReference>
<dbReference type="PROSITE" id="PS01124">
    <property type="entry name" value="HTH_ARAC_FAMILY_2"/>
    <property type="match status" value="1"/>
</dbReference>
<feature type="domain" description="HTH araC/xylS-type" evidence="4">
    <location>
        <begin position="12"/>
        <end position="110"/>
    </location>
</feature>
<sequence length="290" mass="33854">MGTKKRTSEKLYPVWDHIRNKIDEPIGLNQLAFLSNLSPWHFHRIFSELQGESVQGHIRRLRLEKAAYELKISSYPILEIAIQAGYESNEAFTKAFKRIFEITPKRFRDRFQKRKRPEKIQLSLPDGIDTNEIYKKEISSFPIVYVRHQGPYEEFPGFDPNSAEVKSLFSFLKSRNSIPENHQWVGISQDDPEITPAEKIRFDLGVSVSEGEYLNRIELGKQTVPGGKYLAVRYRGEYSGLPEVYSFLLNRFIPEKRIVPNNSPPFEVYLDPLRRKFGTQITDIYVPLRK</sequence>
<keyword evidence="3" id="KW-0804">Transcription</keyword>
<dbReference type="InterPro" id="IPR018062">
    <property type="entry name" value="HTH_AraC-typ_CS"/>
</dbReference>